<feature type="transmembrane region" description="Helical" evidence="1">
    <location>
        <begin position="87"/>
        <end position="106"/>
    </location>
</feature>
<feature type="transmembrane region" description="Helical" evidence="1">
    <location>
        <begin position="214"/>
        <end position="233"/>
    </location>
</feature>
<dbReference type="AlphaFoldDB" id="A0A3N6QTJ5"/>
<keyword evidence="1" id="KW-1133">Transmembrane helix</keyword>
<accession>A0A3N6QTJ5</accession>
<sequence length="593" mass="67833">MQQFNRRQIPILFLIFLPVLFMGICILKYSVNFPFSDQWPLAVMFEKIYAGNLSFSDLFAQFHESRKFFPRLIFIGLAYLTNWDVRYEMLVIFLLTCVVSFNIYCLNRLTVRASLFTQLLLLAISNLLIFSPAQYENWLWGIQIVVYIPVACLTGCLVIAQKKLNLRTKFIICFCLCTVSTFSYANGMLIWVLIFPALAILASGKFEEVFTKNIWIIIGGLLGLVANLVVYFYDYQKPDKHPSFLSAIAHPVETVHYFLAFLGAPLGFENLTVATIVGGLVFGFWLFLGWKFFWLVKTDFLLLHRLIGWLIIGVYGIISGAVTAVGRVGFGVEQSLAPRYTAFSLYLMVSLVYLLAIFWQLASEKNVQTKLIKYTSYFLVSILIILHLKTTINALERMSDRRVILLQSKACLLMINVIPQDECLVTKRSPEPLRNTANILDKLGFLQPGLVKSKNIQDIAGERQTELNYGYFDTVNQIDNRTYFANGWAILPERNEVADGVILTYENTEGEDIIFKLINQRMPRPSVKEYFDNSAYLDSGWQKSFTVEEIPQGKVKLKAWAFDTEAGKAFLLNQTQIVNGRSVVMERKYAPRL</sequence>
<evidence type="ECO:0000313" key="3">
    <source>
        <dbReference type="Proteomes" id="UP000269154"/>
    </source>
</evidence>
<feature type="transmembrane region" description="Helical" evidence="1">
    <location>
        <begin position="171"/>
        <end position="194"/>
    </location>
</feature>
<name>A0A3N6QTJ5_9CYAN</name>
<proteinExistence type="predicted"/>
<dbReference type="OrthoDB" id="449734at2"/>
<feature type="transmembrane region" description="Helical" evidence="1">
    <location>
        <begin position="340"/>
        <end position="359"/>
    </location>
</feature>
<feature type="transmembrane region" description="Helical" evidence="1">
    <location>
        <begin position="12"/>
        <end position="31"/>
    </location>
</feature>
<comment type="caution">
    <text evidence="2">The sequence shown here is derived from an EMBL/GenBank/DDBJ whole genome shotgun (WGS) entry which is preliminary data.</text>
</comment>
<evidence type="ECO:0000256" key="1">
    <source>
        <dbReference type="SAM" id="Phobius"/>
    </source>
</evidence>
<reference evidence="2 3" key="1">
    <citation type="journal article" date="2018" name="ACS Chem. Biol.">
        <title>Ketoreductase domain dysfunction expands chemodiversity: malyngamide biosynthesis in the cyanobacterium Okeania hirsuta.</title>
        <authorList>
            <person name="Moss N.A."/>
            <person name="Leao T."/>
            <person name="Rankin M."/>
            <person name="McCullough T.M."/>
            <person name="Qu P."/>
            <person name="Korobeynikov A."/>
            <person name="Smith J.L."/>
            <person name="Gerwick L."/>
            <person name="Gerwick W.H."/>
        </authorList>
    </citation>
    <scope>NUCLEOTIDE SEQUENCE [LARGE SCALE GENOMIC DNA]</scope>
    <source>
        <strain evidence="2 3">PAB10Feb10-1</strain>
    </source>
</reference>
<protein>
    <recommendedName>
        <fullName evidence="4">YfhO family protein</fullName>
    </recommendedName>
</protein>
<feature type="transmembrane region" description="Helical" evidence="1">
    <location>
        <begin position="306"/>
        <end position="328"/>
    </location>
</feature>
<feature type="transmembrane region" description="Helical" evidence="1">
    <location>
        <begin position="138"/>
        <end position="159"/>
    </location>
</feature>
<gene>
    <name evidence="2" type="ORF">D5R40_02705</name>
</gene>
<feature type="transmembrane region" description="Helical" evidence="1">
    <location>
        <begin position="245"/>
        <end position="267"/>
    </location>
</feature>
<feature type="transmembrane region" description="Helical" evidence="1">
    <location>
        <begin position="273"/>
        <end position="294"/>
    </location>
</feature>
<keyword evidence="1" id="KW-0812">Transmembrane</keyword>
<evidence type="ECO:0008006" key="4">
    <source>
        <dbReference type="Google" id="ProtNLM"/>
    </source>
</evidence>
<evidence type="ECO:0000313" key="2">
    <source>
        <dbReference type="EMBL" id="RQH55356.1"/>
    </source>
</evidence>
<dbReference type="Proteomes" id="UP000269154">
    <property type="component" value="Unassembled WGS sequence"/>
</dbReference>
<keyword evidence="3" id="KW-1185">Reference proteome</keyword>
<dbReference type="RefSeq" id="WP_124144043.1">
    <property type="nucleotide sequence ID" value="NZ_CAWOKI010000383.1"/>
</dbReference>
<keyword evidence="1" id="KW-0472">Membrane</keyword>
<feature type="transmembrane region" description="Helical" evidence="1">
    <location>
        <begin position="113"/>
        <end position="132"/>
    </location>
</feature>
<organism evidence="2 3">
    <name type="scientific">Okeania hirsuta</name>
    <dbReference type="NCBI Taxonomy" id="1458930"/>
    <lineage>
        <taxon>Bacteria</taxon>
        <taxon>Bacillati</taxon>
        <taxon>Cyanobacteriota</taxon>
        <taxon>Cyanophyceae</taxon>
        <taxon>Oscillatoriophycideae</taxon>
        <taxon>Oscillatoriales</taxon>
        <taxon>Microcoleaceae</taxon>
        <taxon>Okeania</taxon>
    </lineage>
</organism>
<dbReference type="EMBL" id="RCBY01000008">
    <property type="protein sequence ID" value="RQH55356.1"/>
    <property type="molecule type" value="Genomic_DNA"/>
</dbReference>
<feature type="transmembrane region" description="Helical" evidence="1">
    <location>
        <begin position="371"/>
        <end position="388"/>
    </location>
</feature>